<dbReference type="RefSeq" id="XP_009834476.1">
    <property type="nucleotide sequence ID" value="XM_009836174.1"/>
</dbReference>
<gene>
    <name evidence="2" type="ORF">H257_09814</name>
</gene>
<dbReference type="VEuPathDB" id="FungiDB:H257_09814"/>
<organism evidence="2">
    <name type="scientific">Aphanomyces astaci</name>
    <name type="common">Crayfish plague agent</name>
    <dbReference type="NCBI Taxonomy" id="112090"/>
    <lineage>
        <taxon>Eukaryota</taxon>
        <taxon>Sar</taxon>
        <taxon>Stramenopiles</taxon>
        <taxon>Oomycota</taxon>
        <taxon>Saprolegniomycetes</taxon>
        <taxon>Saprolegniales</taxon>
        <taxon>Verrucalvaceae</taxon>
        <taxon>Aphanomyces</taxon>
    </lineage>
</organism>
<sequence>MATTGRTMGRCHPSHSLSSFESPADSLFDTGVSGAAGVVLAVANADTNARKTTRLCVIFRSAGFHLTTKFIQQVAMYSSRLLAVLAFAALATAATTSPESRPSSVSVADRTVKDAQEWLTVYRPIIYRPIIYRPVFNAPPAVALPPVMRPRYGNVVVDHPVVRVATVGEGAKAAEQGAKAQSN</sequence>
<protein>
    <submittedName>
        <fullName evidence="2">Uncharacterized protein</fullName>
    </submittedName>
</protein>
<dbReference type="EMBL" id="KI913137">
    <property type="protein sequence ID" value="ETV76351.1"/>
    <property type="molecule type" value="Genomic_DNA"/>
</dbReference>
<dbReference type="AlphaFoldDB" id="W4GAM9"/>
<name>W4GAM9_APHAT</name>
<feature type="region of interest" description="Disordered" evidence="1">
    <location>
        <begin position="1"/>
        <end position="21"/>
    </location>
</feature>
<evidence type="ECO:0000256" key="1">
    <source>
        <dbReference type="SAM" id="MobiDB-lite"/>
    </source>
</evidence>
<evidence type="ECO:0000313" key="2">
    <source>
        <dbReference type="EMBL" id="ETV76351.1"/>
    </source>
</evidence>
<proteinExistence type="predicted"/>
<reference evidence="2" key="1">
    <citation type="submission" date="2013-12" db="EMBL/GenBank/DDBJ databases">
        <title>The Genome Sequence of Aphanomyces astaci APO3.</title>
        <authorList>
            <consortium name="The Broad Institute Genomics Platform"/>
            <person name="Russ C."/>
            <person name="Tyler B."/>
            <person name="van West P."/>
            <person name="Dieguez-Uribeondo J."/>
            <person name="Young S.K."/>
            <person name="Zeng Q."/>
            <person name="Gargeya S."/>
            <person name="Fitzgerald M."/>
            <person name="Abouelleil A."/>
            <person name="Alvarado L."/>
            <person name="Chapman S.B."/>
            <person name="Gainer-Dewar J."/>
            <person name="Goldberg J."/>
            <person name="Griggs A."/>
            <person name="Gujja S."/>
            <person name="Hansen M."/>
            <person name="Howarth C."/>
            <person name="Imamovic A."/>
            <person name="Ireland A."/>
            <person name="Larimer J."/>
            <person name="McCowan C."/>
            <person name="Murphy C."/>
            <person name="Pearson M."/>
            <person name="Poon T.W."/>
            <person name="Priest M."/>
            <person name="Roberts A."/>
            <person name="Saif S."/>
            <person name="Shea T."/>
            <person name="Sykes S."/>
            <person name="Wortman J."/>
            <person name="Nusbaum C."/>
            <person name="Birren B."/>
        </authorList>
    </citation>
    <scope>NUCLEOTIDE SEQUENCE [LARGE SCALE GENOMIC DNA]</scope>
    <source>
        <strain evidence="2">APO3</strain>
    </source>
</reference>
<dbReference type="GeneID" id="20811810"/>
<accession>W4GAM9</accession>